<reference evidence="6" key="1">
    <citation type="submission" date="2021-12" db="EMBL/GenBank/DDBJ databases">
        <title>taxonomy of Moraxella sp. ZY201224.</title>
        <authorList>
            <person name="Li F."/>
        </authorList>
    </citation>
    <scope>NUCLEOTIDE SEQUENCE</scope>
    <source>
        <strain evidence="6">ZY201224</strain>
    </source>
</reference>
<dbReference type="InterPro" id="IPR050438">
    <property type="entry name" value="LMW_PTPase"/>
</dbReference>
<gene>
    <name evidence="6" type="ORF">LU297_02365</name>
</gene>
<keyword evidence="3" id="KW-0378">Hydrolase</keyword>
<dbReference type="SMART" id="SM00226">
    <property type="entry name" value="LMWPc"/>
    <property type="match status" value="1"/>
</dbReference>
<proteinExistence type="inferred from homology"/>
<dbReference type="PRINTS" id="PR00719">
    <property type="entry name" value="LMWPTPASE"/>
</dbReference>
<dbReference type="Gene3D" id="3.40.50.2300">
    <property type="match status" value="1"/>
</dbReference>
<dbReference type="EC" id="3.1.3.48" evidence="2"/>
<dbReference type="InterPro" id="IPR017867">
    <property type="entry name" value="Tyr_phospatase_low_mol_wt"/>
</dbReference>
<dbReference type="InterPro" id="IPR023485">
    <property type="entry name" value="Ptyr_pPase"/>
</dbReference>
<organism evidence="6 7">
    <name type="scientific">Moraxella nasicaprae</name>
    <dbReference type="NCBI Taxonomy" id="2904122"/>
    <lineage>
        <taxon>Bacteria</taxon>
        <taxon>Pseudomonadati</taxon>
        <taxon>Pseudomonadota</taxon>
        <taxon>Gammaproteobacteria</taxon>
        <taxon>Moraxellales</taxon>
        <taxon>Moraxellaceae</taxon>
        <taxon>Moraxella</taxon>
    </lineage>
</organism>
<evidence type="ECO:0000259" key="5">
    <source>
        <dbReference type="SMART" id="SM00226"/>
    </source>
</evidence>
<dbReference type="Pfam" id="PF01451">
    <property type="entry name" value="LMWPc"/>
    <property type="match status" value="1"/>
</dbReference>
<dbReference type="EMBL" id="CP089977">
    <property type="protein sequence ID" value="UXZ05316.1"/>
    <property type="molecule type" value="Genomic_DNA"/>
</dbReference>
<dbReference type="CDD" id="cd16343">
    <property type="entry name" value="LMWPTP"/>
    <property type="match status" value="1"/>
</dbReference>
<dbReference type="PANTHER" id="PTHR11717:SF7">
    <property type="entry name" value="LOW MOLECULAR WEIGHT PHOSPHOTYROSINE PROTEIN PHOSPHATASE"/>
    <property type="match status" value="1"/>
</dbReference>
<evidence type="ECO:0000256" key="2">
    <source>
        <dbReference type="ARBA" id="ARBA00013064"/>
    </source>
</evidence>
<evidence type="ECO:0000256" key="1">
    <source>
        <dbReference type="ARBA" id="ARBA00011063"/>
    </source>
</evidence>
<dbReference type="PANTHER" id="PTHR11717">
    <property type="entry name" value="LOW MOLECULAR WEIGHT PROTEIN TYROSINE PHOSPHATASE"/>
    <property type="match status" value="1"/>
</dbReference>
<keyword evidence="4" id="KW-0904">Protein phosphatase</keyword>
<dbReference type="SUPFAM" id="SSF52788">
    <property type="entry name" value="Phosphotyrosine protein phosphatases I"/>
    <property type="match status" value="1"/>
</dbReference>
<evidence type="ECO:0000313" key="7">
    <source>
        <dbReference type="Proteomes" id="UP001063782"/>
    </source>
</evidence>
<sequence>MNLPKSVLLVCLGNICRSPSAESVMRKLSQNQGLDISFDSAGTANYHTNEAPDPRAIKVGKSLGYDLSTLRARQVVKEDFYRFDVILAMDENNLTNLQKLQPSDGTARLALFDPTGQAVADPYYGNDIDFEQMFAHIEQVVNARLDAWR</sequence>
<name>A0ABY6F5E0_9GAMM</name>
<feature type="domain" description="Phosphotyrosine protein phosphatase I" evidence="5">
    <location>
        <begin position="5"/>
        <end position="147"/>
    </location>
</feature>
<keyword evidence="7" id="KW-1185">Reference proteome</keyword>
<accession>A0ABY6F5E0</accession>
<evidence type="ECO:0000313" key="6">
    <source>
        <dbReference type="EMBL" id="UXZ05316.1"/>
    </source>
</evidence>
<comment type="similarity">
    <text evidence="1">Belongs to the low molecular weight phosphotyrosine protein phosphatase family.</text>
</comment>
<evidence type="ECO:0000256" key="4">
    <source>
        <dbReference type="ARBA" id="ARBA00022912"/>
    </source>
</evidence>
<dbReference type="InterPro" id="IPR036196">
    <property type="entry name" value="Ptyr_pPase_sf"/>
</dbReference>
<protein>
    <recommendedName>
        <fullName evidence="2">protein-tyrosine-phosphatase</fullName>
        <ecNumber evidence="2">3.1.3.48</ecNumber>
    </recommendedName>
</protein>
<dbReference type="Proteomes" id="UP001063782">
    <property type="component" value="Chromosome"/>
</dbReference>
<dbReference type="RefSeq" id="WP_263076817.1">
    <property type="nucleotide sequence ID" value="NZ_CP089977.1"/>
</dbReference>
<evidence type="ECO:0000256" key="3">
    <source>
        <dbReference type="ARBA" id="ARBA00022801"/>
    </source>
</evidence>